<feature type="compositionally biased region" description="Basic and acidic residues" evidence="1">
    <location>
        <begin position="76"/>
        <end position="90"/>
    </location>
</feature>
<evidence type="ECO:0000313" key="3">
    <source>
        <dbReference type="Proteomes" id="UP000289437"/>
    </source>
</evidence>
<gene>
    <name evidence="2" type="ORF">GRAN_0439</name>
</gene>
<reference evidence="3" key="2">
    <citation type="submission" date="2019-02" db="EMBL/GenBank/DDBJ databases">
        <title>Granulicella sibirica sp. nov., a psychrotolerant acidobacterium isolated from an organic soil layer in forested tundra, West Siberia.</title>
        <authorList>
            <person name="Oshkin I.Y."/>
            <person name="Kulichevskaya I.S."/>
            <person name="Rijpstra W.I.C."/>
            <person name="Sinninghe Damste J.S."/>
            <person name="Rakitin A.L."/>
            <person name="Ravin N.V."/>
            <person name="Dedysh S.N."/>
        </authorList>
    </citation>
    <scope>NUCLEOTIDE SEQUENCE [LARGE SCALE GENOMIC DNA]</scope>
    <source>
        <strain evidence="3">AF10</strain>
    </source>
</reference>
<dbReference type="EMBL" id="RDSM01000001">
    <property type="protein sequence ID" value="RXH57129.1"/>
    <property type="molecule type" value="Genomic_DNA"/>
</dbReference>
<feature type="region of interest" description="Disordered" evidence="1">
    <location>
        <begin position="20"/>
        <end position="44"/>
    </location>
</feature>
<reference evidence="2 3" key="1">
    <citation type="submission" date="2018-11" db="EMBL/GenBank/DDBJ databases">
        <authorList>
            <person name="Mardanov A.V."/>
            <person name="Ravin N.V."/>
            <person name="Dedysh S.N."/>
        </authorList>
    </citation>
    <scope>NUCLEOTIDE SEQUENCE [LARGE SCALE GENOMIC DNA]</scope>
    <source>
        <strain evidence="2 3">AF10</strain>
    </source>
</reference>
<evidence type="ECO:0000256" key="1">
    <source>
        <dbReference type="SAM" id="MobiDB-lite"/>
    </source>
</evidence>
<organism evidence="2 3">
    <name type="scientific">Granulicella sibirica</name>
    <dbReference type="NCBI Taxonomy" id="2479048"/>
    <lineage>
        <taxon>Bacteria</taxon>
        <taxon>Pseudomonadati</taxon>
        <taxon>Acidobacteriota</taxon>
        <taxon>Terriglobia</taxon>
        <taxon>Terriglobales</taxon>
        <taxon>Acidobacteriaceae</taxon>
        <taxon>Granulicella</taxon>
    </lineage>
</organism>
<keyword evidence="3" id="KW-1185">Reference proteome</keyword>
<dbReference type="Proteomes" id="UP000289437">
    <property type="component" value="Unassembled WGS sequence"/>
</dbReference>
<sequence>MSLSVISSYAIFEPTLLTGPVSPSAPTSSTEATGENDDIATADSTNDSVTLTAVIKDLVSLLKGLVSGDVSASKSDLSRIRAEAKSRESSASDPPTPSPLQRLLGKIADSISSGDTPTALGVVAGFLVHAGQPSGNLIDTHA</sequence>
<name>A0A4Q0T544_9BACT</name>
<proteinExistence type="predicted"/>
<evidence type="ECO:0000313" key="2">
    <source>
        <dbReference type="EMBL" id="RXH57129.1"/>
    </source>
</evidence>
<dbReference type="RefSeq" id="WP_128911347.1">
    <property type="nucleotide sequence ID" value="NZ_RDSM01000001.1"/>
</dbReference>
<comment type="caution">
    <text evidence="2">The sequence shown here is derived from an EMBL/GenBank/DDBJ whole genome shotgun (WGS) entry which is preliminary data.</text>
</comment>
<dbReference type="AlphaFoldDB" id="A0A4Q0T544"/>
<accession>A0A4Q0T544</accession>
<feature type="region of interest" description="Disordered" evidence="1">
    <location>
        <begin position="68"/>
        <end position="101"/>
    </location>
</feature>
<feature type="compositionally biased region" description="Low complexity" evidence="1">
    <location>
        <begin position="20"/>
        <end position="33"/>
    </location>
</feature>
<protein>
    <submittedName>
        <fullName evidence="2">Uncharacterized protein</fullName>
    </submittedName>
</protein>